<evidence type="ECO:0000256" key="2">
    <source>
        <dbReference type="ARBA" id="ARBA00023315"/>
    </source>
</evidence>
<dbReference type="Proteomes" id="UP000239772">
    <property type="component" value="Unassembled WGS sequence"/>
</dbReference>
<dbReference type="GO" id="GO:0016747">
    <property type="term" value="F:acyltransferase activity, transferring groups other than amino-acyl groups"/>
    <property type="evidence" value="ECO:0007669"/>
    <property type="project" value="InterPro"/>
</dbReference>
<organism evidence="4 5">
    <name type="scientific">Alsobacter soli</name>
    <dbReference type="NCBI Taxonomy" id="2109933"/>
    <lineage>
        <taxon>Bacteria</taxon>
        <taxon>Pseudomonadati</taxon>
        <taxon>Pseudomonadota</taxon>
        <taxon>Alphaproteobacteria</taxon>
        <taxon>Hyphomicrobiales</taxon>
        <taxon>Alsobacteraceae</taxon>
        <taxon>Alsobacter</taxon>
    </lineage>
</organism>
<dbReference type="InterPro" id="IPR050832">
    <property type="entry name" value="Bact_Acetyltransf"/>
</dbReference>
<gene>
    <name evidence="4" type="ORF">SLNSH_22090</name>
</gene>
<dbReference type="InterPro" id="IPR016181">
    <property type="entry name" value="Acyl_CoA_acyltransferase"/>
</dbReference>
<dbReference type="CDD" id="cd04301">
    <property type="entry name" value="NAT_SF"/>
    <property type="match status" value="1"/>
</dbReference>
<protein>
    <submittedName>
        <fullName evidence="4">GNAT family N-acetyltransferase</fullName>
    </submittedName>
</protein>
<dbReference type="PROSITE" id="PS51186">
    <property type="entry name" value="GNAT"/>
    <property type="match status" value="1"/>
</dbReference>
<dbReference type="RefSeq" id="WP_106340059.1">
    <property type="nucleotide sequence ID" value="NZ_PVZS01000037.1"/>
</dbReference>
<evidence type="ECO:0000256" key="1">
    <source>
        <dbReference type="ARBA" id="ARBA00022679"/>
    </source>
</evidence>
<dbReference type="PANTHER" id="PTHR43877">
    <property type="entry name" value="AMINOALKYLPHOSPHONATE N-ACETYLTRANSFERASE-RELATED-RELATED"/>
    <property type="match status" value="1"/>
</dbReference>
<keyword evidence="2" id="KW-0012">Acyltransferase</keyword>
<proteinExistence type="predicted"/>
<dbReference type="OrthoDB" id="9789603at2"/>
<feature type="domain" description="N-acetyltransferase" evidence="3">
    <location>
        <begin position="8"/>
        <end position="157"/>
    </location>
</feature>
<comment type="caution">
    <text evidence="4">The sequence shown here is derived from an EMBL/GenBank/DDBJ whole genome shotgun (WGS) entry which is preliminary data.</text>
</comment>
<dbReference type="Pfam" id="PF00583">
    <property type="entry name" value="Acetyltransf_1"/>
    <property type="match status" value="1"/>
</dbReference>
<accession>A0A2T1HMD1</accession>
<name>A0A2T1HMD1_9HYPH</name>
<dbReference type="InterPro" id="IPR000182">
    <property type="entry name" value="GNAT_dom"/>
</dbReference>
<reference evidence="5" key="1">
    <citation type="submission" date="2018-03" db="EMBL/GenBank/DDBJ databases">
        <authorList>
            <person name="Sun L."/>
            <person name="Liu H."/>
            <person name="Chen W."/>
            <person name="Huang K."/>
            <person name="Liu W."/>
            <person name="Gao X."/>
        </authorList>
    </citation>
    <scope>NUCLEOTIDE SEQUENCE [LARGE SCALE GENOMIC DNA]</scope>
    <source>
        <strain evidence="5">SH9</strain>
    </source>
</reference>
<evidence type="ECO:0000259" key="3">
    <source>
        <dbReference type="PROSITE" id="PS51186"/>
    </source>
</evidence>
<evidence type="ECO:0000313" key="4">
    <source>
        <dbReference type="EMBL" id="PSC02815.1"/>
    </source>
</evidence>
<dbReference type="EMBL" id="PVZS01000037">
    <property type="protein sequence ID" value="PSC02815.1"/>
    <property type="molecule type" value="Genomic_DNA"/>
</dbReference>
<dbReference type="SUPFAM" id="SSF55729">
    <property type="entry name" value="Acyl-CoA N-acyltransferases (Nat)"/>
    <property type="match status" value="1"/>
</dbReference>
<dbReference type="Gene3D" id="3.40.630.30">
    <property type="match status" value="1"/>
</dbReference>
<evidence type="ECO:0000313" key="5">
    <source>
        <dbReference type="Proteomes" id="UP000239772"/>
    </source>
</evidence>
<dbReference type="AlphaFoldDB" id="A0A2T1HMD1"/>
<sequence>MSADGQELVIREARSGDLPAIVRLHEADAAIGQGDVWSDQSRPAYEQAFAEIDRHPDHVLYVAEQGGEVVGTLLLSFMPGLTGRGARHAVLRAVQVSADRRSGGIGAQMVAVAEAEAARRGASLCELMSNMRRVDAHRFYERLGYARSHYGFKKRLR</sequence>
<keyword evidence="1 4" id="KW-0808">Transferase</keyword>
<keyword evidence="5" id="KW-1185">Reference proteome</keyword>